<protein>
    <submittedName>
        <fullName evidence="2">HdeD family acid-resistance protein</fullName>
    </submittedName>
</protein>
<dbReference type="GO" id="GO:0005886">
    <property type="term" value="C:plasma membrane"/>
    <property type="evidence" value="ECO:0007669"/>
    <property type="project" value="TreeGrafter"/>
</dbReference>
<feature type="transmembrane region" description="Helical" evidence="1">
    <location>
        <begin position="38"/>
        <end position="57"/>
    </location>
</feature>
<evidence type="ECO:0000313" key="3">
    <source>
        <dbReference type="Proteomes" id="UP000291286"/>
    </source>
</evidence>
<dbReference type="RefSeq" id="WP_130514713.1">
    <property type="nucleotide sequence ID" value="NZ_SHMA01000001.1"/>
</dbReference>
<organism evidence="2 3">
    <name type="scientific">Pseudoxanthomonas winnipegensis</name>
    <dbReference type="NCBI Taxonomy" id="2480810"/>
    <lineage>
        <taxon>Bacteria</taxon>
        <taxon>Pseudomonadati</taxon>
        <taxon>Pseudomonadota</taxon>
        <taxon>Gammaproteobacteria</taxon>
        <taxon>Lysobacterales</taxon>
        <taxon>Lysobacteraceae</taxon>
        <taxon>Pseudoxanthomonas</taxon>
    </lineage>
</organism>
<feature type="transmembrane region" description="Helical" evidence="1">
    <location>
        <begin position="126"/>
        <end position="148"/>
    </location>
</feature>
<dbReference type="EMBL" id="SHMB01000001">
    <property type="protein sequence ID" value="TAA32818.1"/>
    <property type="molecule type" value="Genomic_DNA"/>
</dbReference>
<dbReference type="Proteomes" id="UP000291286">
    <property type="component" value="Unassembled WGS sequence"/>
</dbReference>
<keyword evidence="1" id="KW-0812">Transmembrane</keyword>
<evidence type="ECO:0000313" key="2">
    <source>
        <dbReference type="EMBL" id="TAA32818.1"/>
    </source>
</evidence>
<evidence type="ECO:0000256" key="1">
    <source>
        <dbReference type="SAM" id="Phobius"/>
    </source>
</evidence>
<dbReference type="InterPro" id="IPR005325">
    <property type="entry name" value="DUF308_memb"/>
</dbReference>
<dbReference type="AlphaFoldDB" id="A0A4Q8LNQ0"/>
<keyword evidence="1" id="KW-0472">Membrane</keyword>
<dbReference type="Pfam" id="PF03729">
    <property type="entry name" value="DUF308"/>
    <property type="match status" value="1"/>
</dbReference>
<dbReference type="InterPro" id="IPR052712">
    <property type="entry name" value="Acid_resist_chaperone_HdeD"/>
</dbReference>
<feature type="transmembrane region" description="Helical" evidence="1">
    <location>
        <begin position="69"/>
        <end position="87"/>
    </location>
</feature>
<feature type="transmembrane region" description="Helical" evidence="1">
    <location>
        <begin position="154"/>
        <end position="175"/>
    </location>
</feature>
<keyword evidence="1" id="KW-1133">Transmembrane helix</keyword>
<name>A0A4Q8LNQ0_9GAMM</name>
<dbReference type="PANTHER" id="PTHR34989:SF1">
    <property type="entry name" value="PROTEIN HDED"/>
    <property type="match status" value="1"/>
</dbReference>
<accession>A0A4Q8LNQ0</accession>
<feature type="transmembrane region" description="Helical" evidence="1">
    <location>
        <begin position="93"/>
        <end position="114"/>
    </location>
</feature>
<proteinExistence type="predicted"/>
<comment type="caution">
    <text evidence="2">The sequence shown here is derived from an EMBL/GenBank/DDBJ whole genome shotgun (WGS) entry which is preliminary data.</text>
</comment>
<dbReference type="PANTHER" id="PTHR34989">
    <property type="entry name" value="PROTEIN HDED"/>
    <property type="match status" value="1"/>
</dbReference>
<reference evidence="2 3" key="1">
    <citation type="submission" date="2019-02" db="EMBL/GenBank/DDBJ databases">
        <title>WGS of Pseudoxanthomonas species novum from clinical isolates.</title>
        <authorList>
            <person name="Bernier A.-M."/>
            <person name="Bernard K."/>
            <person name="Vachon A."/>
        </authorList>
    </citation>
    <scope>NUCLEOTIDE SEQUENCE [LARGE SCALE GENOMIC DNA]</scope>
    <source>
        <strain evidence="2 3">NML171202</strain>
    </source>
</reference>
<feature type="transmembrane region" description="Helical" evidence="1">
    <location>
        <begin position="12"/>
        <end position="32"/>
    </location>
</feature>
<sequence length="182" mass="19600">MSFAAVSVSRSWWVFLLFGLVAVLFGVSTLIWPGGTVLALVLVFGAFSLADGIVSLISAFSREHVLPRWLLALYALISIAFGVLAIAQPAQMAAALLWLLAVWLVIAGVARIVFAVQVRKHIRGEWLLVLSGVLSILLGVLFFVYPAAGLLTMALWFGIGAIVYGVLQLVVAFRLRGHRLAA</sequence>
<gene>
    <name evidence="2" type="ORF">EA661_00565</name>
</gene>